<feature type="non-terminal residue" evidence="1">
    <location>
        <position position="1"/>
    </location>
</feature>
<evidence type="ECO:0000313" key="2">
    <source>
        <dbReference type="Proteomes" id="UP000789508"/>
    </source>
</evidence>
<organism evidence="1 2">
    <name type="scientific">Ambispora leptoticha</name>
    <dbReference type="NCBI Taxonomy" id="144679"/>
    <lineage>
        <taxon>Eukaryota</taxon>
        <taxon>Fungi</taxon>
        <taxon>Fungi incertae sedis</taxon>
        <taxon>Mucoromycota</taxon>
        <taxon>Glomeromycotina</taxon>
        <taxon>Glomeromycetes</taxon>
        <taxon>Archaeosporales</taxon>
        <taxon>Ambisporaceae</taxon>
        <taxon>Ambispora</taxon>
    </lineage>
</organism>
<name>A0A9N9ELN8_9GLOM</name>
<dbReference type="EMBL" id="CAJVPS010014988">
    <property type="protein sequence ID" value="CAG8685172.1"/>
    <property type="molecule type" value="Genomic_DNA"/>
</dbReference>
<keyword evidence="2" id="KW-1185">Reference proteome</keyword>
<proteinExistence type="predicted"/>
<reference evidence="1" key="1">
    <citation type="submission" date="2021-06" db="EMBL/GenBank/DDBJ databases">
        <authorList>
            <person name="Kallberg Y."/>
            <person name="Tangrot J."/>
            <person name="Rosling A."/>
        </authorList>
    </citation>
    <scope>NUCLEOTIDE SEQUENCE</scope>
    <source>
        <strain evidence="1">FL130A</strain>
    </source>
</reference>
<dbReference type="Proteomes" id="UP000789508">
    <property type="component" value="Unassembled WGS sequence"/>
</dbReference>
<comment type="caution">
    <text evidence="1">The sequence shown here is derived from an EMBL/GenBank/DDBJ whole genome shotgun (WGS) entry which is preliminary data.</text>
</comment>
<dbReference type="AlphaFoldDB" id="A0A9N9ELN8"/>
<gene>
    <name evidence="1" type="ORF">ALEPTO_LOCUS10988</name>
</gene>
<accession>A0A9N9ELN8</accession>
<evidence type="ECO:0000313" key="1">
    <source>
        <dbReference type="EMBL" id="CAG8685172.1"/>
    </source>
</evidence>
<protein>
    <submittedName>
        <fullName evidence="1">8621_t:CDS:1</fullName>
    </submittedName>
</protein>
<sequence>TKLPNLTPTSPNTKRGPLVLSKLDTILQPNLRFKNNAQYTTTTTYQKFSKILNHPSFGTSALKIRLQHLQNFATTNRSILTHKPIFSSPEIKQLPYK</sequence>